<protein>
    <submittedName>
        <fullName evidence="2">DUF4402 domain-containing protein</fullName>
    </submittedName>
</protein>
<dbReference type="InterPro" id="IPR025514">
    <property type="entry name" value="DUF4402"/>
</dbReference>
<proteinExistence type="predicted"/>
<feature type="chain" id="PRO_5028889170" evidence="1">
    <location>
        <begin position="44"/>
        <end position="193"/>
    </location>
</feature>
<feature type="signal peptide" evidence="1">
    <location>
        <begin position="1"/>
        <end position="43"/>
    </location>
</feature>
<evidence type="ECO:0000313" key="3">
    <source>
        <dbReference type="Proteomes" id="UP000515955"/>
    </source>
</evidence>
<evidence type="ECO:0000256" key="1">
    <source>
        <dbReference type="SAM" id="SignalP"/>
    </source>
</evidence>
<keyword evidence="1" id="KW-0732">Signal</keyword>
<reference evidence="2 3" key="1">
    <citation type="submission" date="2020-08" db="EMBL/GenBank/DDBJ databases">
        <title>Genome sequence of Sphingomonas rhizophila KACC 19189T.</title>
        <authorList>
            <person name="Hyun D.-W."/>
            <person name="Bae J.-W."/>
        </authorList>
    </citation>
    <scope>NUCLEOTIDE SEQUENCE [LARGE SCALE GENOMIC DNA]</scope>
    <source>
        <strain evidence="2 3">KACC 19189</strain>
    </source>
</reference>
<keyword evidence="3" id="KW-1185">Reference proteome</keyword>
<dbReference type="KEGG" id="srhi:H9L12_11750"/>
<dbReference type="Proteomes" id="UP000515955">
    <property type="component" value="Chromosome"/>
</dbReference>
<dbReference type="AlphaFoldDB" id="A0A7G9SAL1"/>
<name>A0A7G9SAL1_9SPHN</name>
<accession>A0A7G9SAL1</accession>
<dbReference type="RefSeq" id="WP_187541885.1">
    <property type="nucleotide sequence ID" value="NZ_CP060717.1"/>
</dbReference>
<gene>
    <name evidence="2" type="ORF">H9L12_11750</name>
</gene>
<organism evidence="2 3">
    <name type="scientific">Sphingomonas rhizophila</name>
    <dbReference type="NCBI Taxonomy" id="2071607"/>
    <lineage>
        <taxon>Bacteria</taxon>
        <taxon>Pseudomonadati</taxon>
        <taxon>Pseudomonadota</taxon>
        <taxon>Alphaproteobacteria</taxon>
        <taxon>Sphingomonadales</taxon>
        <taxon>Sphingomonadaceae</taxon>
        <taxon>Sphingomonas</taxon>
    </lineage>
</organism>
<dbReference type="EMBL" id="CP060717">
    <property type="protein sequence ID" value="QNN64886.1"/>
    <property type="molecule type" value="Genomic_DNA"/>
</dbReference>
<sequence>MKTALTLFSRLPNTPYAMVGRLRALMPLLALCASGLVVPAAAAAQCRLCSTPTTTPDSAGSSDKPIRLEVVSTIDFDRLILTGPGFGSALLRPDGTTAATGAVAPLGARSVAGEISIRGEPGRAIRVDLPRSIELYGLRGGTIRIESIQSDLPDFPELDSAGTLKIRIGGELRVSGEFDGDFRGDIPVLVDYL</sequence>
<dbReference type="Pfam" id="PF14352">
    <property type="entry name" value="DUF4402"/>
    <property type="match status" value="1"/>
</dbReference>
<evidence type="ECO:0000313" key="2">
    <source>
        <dbReference type="EMBL" id="QNN64886.1"/>
    </source>
</evidence>